<dbReference type="GO" id="GO:0007015">
    <property type="term" value="P:actin filament organization"/>
    <property type="evidence" value="ECO:0007669"/>
    <property type="project" value="InterPro"/>
</dbReference>
<name>A0A8T2S285_CERRI</name>
<dbReference type="Pfam" id="PF16712">
    <property type="entry name" value="SCAB_CC"/>
    <property type="match status" value="1"/>
</dbReference>
<dbReference type="EMBL" id="CM035427">
    <property type="protein sequence ID" value="KAH7306275.1"/>
    <property type="molecule type" value="Genomic_DNA"/>
</dbReference>
<evidence type="ECO:0000259" key="1">
    <source>
        <dbReference type="Pfam" id="PF16712"/>
    </source>
</evidence>
<keyword evidence="3" id="KW-1185">Reference proteome</keyword>
<organism evidence="2 3">
    <name type="scientific">Ceratopteris richardii</name>
    <name type="common">Triangle waterfern</name>
    <dbReference type="NCBI Taxonomy" id="49495"/>
    <lineage>
        <taxon>Eukaryota</taxon>
        <taxon>Viridiplantae</taxon>
        <taxon>Streptophyta</taxon>
        <taxon>Embryophyta</taxon>
        <taxon>Tracheophyta</taxon>
        <taxon>Polypodiopsida</taxon>
        <taxon>Polypodiidae</taxon>
        <taxon>Polypodiales</taxon>
        <taxon>Pteridineae</taxon>
        <taxon>Pteridaceae</taxon>
        <taxon>Parkerioideae</taxon>
        <taxon>Ceratopteris</taxon>
    </lineage>
</organism>
<feature type="domain" description="Stomatal closure-related actin-binding protein coiled-coil" evidence="1">
    <location>
        <begin position="1"/>
        <end position="69"/>
    </location>
</feature>
<dbReference type="Proteomes" id="UP000825935">
    <property type="component" value="Chromosome 22"/>
</dbReference>
<dbReference type="AlphaFoldDB" id="A0A8T2S285"/>
<dbReference type="GO" id="GO:0003779">
    <property type="term" value="F:actin binding"/>
    <property type="evidence" value="ECO:0007669"/>
    <property type="project" value="InterPro"/>
</dbReference>
<evidence type="ECO:0000313" key="2">
    <source>
        <dbReference type="EMBL" id="KAH7306275.1"/>
    </source>
</evidence>
<evidence type="ECO:0000313" key="3">
    <source>
        <dbReference type="Proteomes" id="UP000825935"/>
    </source>
</evidence>
<reference evidence="2" key="1">
    <citation type="submission" date="2021-08" db="EMBL/GenBank/DDBJ databases">
        <title>WGS assembly of Ceratopteris richardii.</title>
        <authorList>
            <person name="Marchant D.B."/>
            <person name="Chen G."/>
            <person name="Jenkins J."/>
            <person name="Shu S."/>
            <person name="Leebens-Mack J."/>
            <person name="Grimwood J."/>
            <person name="Schmutz J."/>
            <person name="Soltis P."/>
            <person name="Soltis D."/>
            <person name="Chen Z.-H."/>
        </authorList>
    </citation>
    <scope>NUCLEOTIDE SEQUENCE</scope>
    <source>
        <strain evidence="2">Whitten #5841</strain>
        <tissue evidence="2">Leaf</tissue>
    </source>
</reference>
<protein>
    <recommendedName>
        <fullName evidence="1">Stomatal closure-related actin-binding protein coiled-coil domain-containing protein</fullName>
    </recommendedName>
</protein>
<dbReference type="OrthoDB" id="1720334at2759"/>
<dbReference type="PANTHER" id="PTHR31172">
    <property type="entry name" value="STOMATAL CLOSURE-RELATED ACTIN-BINDING PROTEIN 1"/>
    <property type="match status" value="1"/>
</dbReference>
<gene>
    <name evidence="2" type="ORF">KP509_22G004600</name>
</gene>
<dbReference type="InterPro" id="IPR039640">
    <property type="entry name" value="SCAB"/>
</dbReference>
<accession>A0A8T2S285</accession>
<dbReference type="GO" id="GO:0010119">
    <property type="term" value="P:regulation of stomatal movement"/>
    <property type="evidence" value="ECO:0007669"/>
    <property type="project" value="InterPro"/>
</dbReference>
<sequence>MVEEARAAAKVEIESARAATRRIEEGLEEQERLFGGISQQELDDMRRELQDARRIKMLHESSKKKDMQVLQKIIWLFISNHALYEAMDMEHEVEGHERYSLTVLV</sequence>
<dbReference type="InterPro" id="IPR032009">
    <property type="entry name" value="SCAB_CC"/>
</dbReference>
<comment type="caution">
    <text evidence="2">The sequence shown here is derived from an EMBL/GenBank/DDBJ whole genome shotgun (WGS) entry which is preliminary data.</text>
</comment>
<dbReference type="PANTHER" id="PTHR31172:SF3">
    <property type="entry name" value="STOMATAL CLOSURE-RELATED ACTIN-BINDING PROTEIN 1"/>
    <property type="match status" value="1"/>
</dbReference>
<proteinExistence type="predicted"/>